<evidence type="ECO:0000256" key="1">
    <source>
        <dbReference type="ARBA" id="ARBA00001917"/>
    </source>
</evidence>
<keyword evidence="8" id="KW-0408">Iron</keyword>
<dbReference type="CDD" id="cd02803">
    <property type="entry name" value="OYE_like_FMN_family"/>
    <property type="match status" value="1"/>
</dbReference>
<comment type="caution">
    <text evidence="12">The sequence shown here is derived from an EMBL/GenBank/DDBJ whole genome shotgun (WGS) entry which is preliminary data.</text>
</comment>
<dbReference type="Pfam" id="PF00724">
    <property type="entry name" value="Oxidored_FMN"/>
    <property type="match status" value="1"/>
</dbReference>
<evidence type="ECO:0000256" key="8">
    <source>
        <dbReference type="ARBA" id="ARBA00023004"/>
    </source>
</evidence>
<dbReference type="GO" id="GO:0010181">
    <property type="term" value="F:FMN binding"/>
    <property type="evidence" value="ECO:0007669"/>
    <property type="project" value="InterPro"/>
</dbReference>
<protein>
    <submittedName>
        <fullName evidence="12">FAD-dependent oxidoreductase</fullName>
    </submittedName>
</protein>
<keyword evidence="4" id="KW-0285">Flavoprotein</keyword>
<evidence type="ECO:0000259" key="10">
    <source>
        <dbReference type="Pfam" id="PF00724"/>
    </source>
</evidence>
<reference evidence="12" key="1">
    <citation type="journal article" date="2021" name="mSystems">
        <title>Bacteria and Archaea Synergistically Convert Glycine Betaine to Biogenic Methane in the Formosa Cold Seep of the South China Sea.</title>
        <authorList>
            <person name="Li L."/>
            <person name="Zhang W."/>
            <person name="Zhang S."/>
            <person name="Song L."/>
            <person name="Sun Q."/>
            <person name="Zhang H."/>
            <person name="Xiang H."/>
            <person name="Dong X."/>
        </authorList>
    </citation>
    <scope>NUCLEOTIDE SEQUENCE</scope>
    <source>
        <strain evidence="12">ZWT</strain>
    </source>
</reference>
<dbReference type="GO" id="GO:0051536">
    <property type="term" value="F:iron-sulfur cluster binding"/>
    <property type="evidence" value="ECO:0007669"/>
    <property type="project" value="UniProtKB-KW"/>
</dbReference>
<dbReference type="EMBL" id="JAGSOJ010000001">
    <property type="protein sequence ID" value="MCM1989496.1"/>
    <property type="molecule type" value="Genomic_DNA"/>
</dbReference>
<evidence type="ECO:0000256" key="6">
    <source>
        <dbReference type="ARBA" id="ARBA00022723"/>
    </source>
</evidence>
<gene>
    <name evidence="12" type="ORF">KDK92_07065</name>
</gene>
<dbReference type="GO" id="GO:0016491">
    <property type="term" value="F:oxidoreductase activity"/>
    <property type="evidence" value="ECO:0007669"/>
    <property type="project" value="UniProtKB-KW"/>
</dbReference>
<evidence type="ECO:0000313" key="13">
    <source>
        <dbReference type="Proteomes" id="UP001056429"/>
    </source>
</evidence>
<keyword evidence="5" id="KW-0288">FMN</keyword>
<dbReference type="PRINTS" id="PR00469">
    <property type="entry name" value="PNDRDTASEII"/>
</dbReference>
<evidence type="ECO:0000256" key="5">
    <source>
        <dbReference type="ARBA" id="ARBA00022643"/>
    </source>
</evidence>
<comment type="cofactor">
    <cofactor evidence="1">
        <name>FMN</name>
        <dbReference type="ChEBI" id="CHEBI:58210"/>
    </cofactor>
</comment>
<dbReference type="SUPFAM" id="SSF51905">
    <property type="entry name" value="FAD/NAD(P)-binding domain"/>
    <property type="match status" value="1"/>
</dbReference>
<keyword evidence="9" id="KW-0411">Iron-sulfur</keyword>
<feature type="domain" description="FAD/NAD(P)-binding" evidence="11">
    <location>
        <begin position="380"/>
        <end position="604"/>
    </location>
</feature>
<dbReference type="InterPro" id="IPR051793">
    <property type="entry name" value="NADH:flavin_oxidoreductase"/>
</dbReference>
<evidence type="ECO:0000256" key="7">
    <source>
        <dbReference type="ARBA" id="ARBA00023002"/>
    </source>
</evidence>
<dbReference type="PANTHER" id="PTHR42917:SF2">
    <property type="entry name" value="2,4-DIENOYL-COA REDUCTASE [(2E)-ENOYL-COA-PRODUCING]"/>
    <property type="match status" value="1"/>
</dbReference>
<dbReference type="GO" id="GO:0046872">
    <property type="term" value="F:metal ion binding"/>
    <property type="evidence" value="ECO:0007669"/>
    <property type="project" value="UniProtKB-KW"/>
</dbReference>
<evidence type="ECO:0000313" key="12">
    <source>
        <dbReference type="EMBL" id="MCM1989496.1"/>
    </source>
</evidence>
<evidence type="ECO:0000256" key="3">
    <source>
        <dbReference type="ARBA" id="ARBA00011048"/>
    </source>
</evidence>
<feature type="domain" description="NADH:flavin oxidoreductase/NADH oxidase N-terminal" evidence="10">
    <location>
        <begin position="4"/>
        <end position="335"/>
    </location>
</feature>
<name>A0A9J6P1X0_9CLOT</name>
<dbReference type="InterPro" id="IPR013785">
    <property type="entry name" value="Aldolase_TIM"/>
</dbReference>
<evidence type="ECO:0000256" key="4">
    <source>
        <dbReference type="ARBA" id="ARBA00022630"/>
    </source>
</evidence>
<comment type="cofactor">
    <cofactor evidence="2">
        <name>[4Fe-4S] cluster</name>
        <dbReference type="ChEBI" id="CHEBI:49883"/>
    </cofactor>
</comment>
<evidence type="ECO:0000259" key="11">
    <source>
        <dbReference type="Pfam" id="PF07992"/>
    </source>
</evidence>
<evidence type="ECO:0000256" key="9">
    <source>
        <dbReference type="ARBA" id="ARBA00023014"/>
    </source>
</evidence>
<dbReference type="Gene3D" id="3.50.50.60">
    <property type="entry name" value="FAD/NAD(P)-binding domain"/>
    <property type="match status" value="1"/>
</dbReference>
<dbReference type="Proteomes" id="UP001056429">
    <property type="component" value="Unassembled WGS sequence"/>
</dbReference>
<comment type="similarity">
    <text evidence="3">In the N-terminal section; belongs to the NADH:flavin oxidoreductase/NADH oxidase family.</text>
</comment>
<evidence type="ECO:0000256" key="2">
    <source>
        <dbReference type="ARBA" id="ARBA00001966"/>
    </source>
</evidence>
<sequence length="638" mass="69912">MFNKIFESGKIGSMELKNRLVVPAMLSIYANEDGSLSEKYIKYYEEKAKGGWGLIICEDHLIDPRGAGFKNIPGLYSDKFMPEHIELVKRVHAAGSKIAVQLYHAGRQTHSAVIGELPVAPSAIQDPVIGQTPIELSPDEIGVLVRKFTEAALRAKEIGYDAIELQGGHGYLINQFLSPFSNKRTDKYGGNLRNRLRFPLEIIRSIKENLGENYPIIFRISSEELVEGGLTIEDTKTIAIILESAGIAALHASGGVYKSSDYLCAPTAMSTALFSDYASEFKKVIKIPVLTVNKIIYPEVAESLLRENKADFISMGRASIADPHLPQKVYEGREEEIIHCIGCRQGCWNNLLKNKPISCLVNPITGNEMNPLVNAHMPKKIMIIGGGPAGMEAAISAASKGHRVSIFEKKDKLGGQWLLAAIPPGKEILNTLTVWQISELKRLNVTVHLNTDVTEQVITKFNPDHLIIATGANPIMPNILGITNNNVVLANDILSSTVEMNGNIVVIGGGLVGVETAEHIAIHNHNVTIIEMRDTLATDMEAASRNLLLKSLKKNKVKTFLNTTTVNITENSITVKNIDNIEYEIQADQVVIAIGSRPNNELYTQFKNIIPTSIIGDALQVRKAIDATHEGYFIGASV</sequence>
<keyword evidence="13" id="KW-1185">Reference proteome</keyword>
<dbReference type="PANTHER" id="PTHR42917">
    <property type="entry name" value="2,4-DIENOYL-COA REDUCTASE"/>
    <property type="match status" value="1"/>
</dbReference>
<dbReference type="InterPro" id="IPR023753">
    <property type="entry name" value="FAD/NAD-binding_dom"/>
</dbReference>
<keyword evidence="6" id="KW-0479">Metal-binding</keyword>
<organism evidence="12 13">
    <name type="scientific">Oceanirhabdus seepicola</name>
    <dbReference type="NCBI Taxonomy" id="2828781"/>
    <lineage>
        <taxon>Bacteria</taxon>
        <taxon>Bacillati</taxon>
        <taxon>Bacillota</taxon>
        <taxon>Clostridia</taxon>
        <taxon>Eubacteriales</taxon>
        <taxon>Clostridiaceae</taxon>
        <taxon>Oceanirhabdus</taxon>
    </lineage>
</organism>
<dbReference type="SUPFAM" id="SSF51395">
    <property type="entry name" value="FMN-linked oxidoreductases"/>
    <property type="match status" value="1"/>
</dbReference>
<accession>A0A9J6P1X0</accession>
<dbReference type="Gene3D" id="3.20.20.70">
    <property type="entry name" value="Aldolase class I"/>
    <property type="match status" value="1"/>
</dbReference>
<dbReference type="AlphaFoldDB" id="A0A9J6P1X0"/>
<dbReference type="Pfam" id="PF07992">
    <property type="entry name" value="Pyr_redox_2"/>
    <property type="match status" value="1"/>
</dbReference>
<dbReference type="Gene3D" id="3.40.50.720">
    <property type="entry name" value="NAD(P)-binding Rossmann-like Domain"/>
    <property type="match status" value="1"/>
</dbReference>
<keyword evidence="7" id="KW-0560">Oxidoreductase</keyword>
<dbReference type="PRINTS" id="PR00368">
    <property type="entry name" value="FADPNR"/>
</dbReference>
<reference evidence="12" key="2">
    <citation type="submission" date="2021-04" db="EMBL/GenBank/DDBJ databases">
        <authorList>
            <person name="Dong X."/>
        </authorList>
    </citation>
    <scope>NUCLEOTIDE SEQUENCE</scope>
    <source>
        <strain evidence="12">ZWT</strain>
    </source>
</reference>
<dbReference type="InterPro" id="IPR001155">
    <property type="entry name" value="OxRdtase_FMN_N"/>
</dbReference>
<proteinExistence type="inferred from homology"/>
<dbReference type="InterPro" id="IPR036188">
    <property type="entry name" value="FAD/NAD-bd_sf"/>
</dbReference>
<dbReference type="RefSeq" id="WP_250858490.1">
    <property type="nucleotide sequence ID" value="NZ_JAGSOJ010000001.1"/>
</dbReference>